<dbReference type="GO" id="GO:0006082">
    <property type="term" value="P:organic acid metabolic process"/>
    <property type="evidence" value="ECO:0007669"/>
    <property type="project" value="TreeGrafter"/>
</dbReference>
<dbReference type="PANTHER" id="PTHR24300:SF397">
    <property type="entry name" value="CYTOCHROME P450 2U1"/>
    <property type="match status" value="1"/>
</dbReference>
<protein>
    <submittedName>
        <fullName evidence="10">Cytochrome P450 2J6</fullName>
    </submittedName>
</protein>
<keyword evidence="9" id="KW-0812">Transmembrane</keyword>
<evidence type="ECO:0000256" key="8">
    <source>
        <dbReference type="RuleBase" id="RU000461"/>
    </source>
</evidence>
<dbReference type="AlphaFoldDB" id="A0A1W0WSS6"/>
<dbReference type="PROSITE" id="PS00086">
    <property type="entry name" value="CYTOCHROME_P450"/>
    <property type="match status" value="1"/>
</dbReference>
<dbReference type="GO" id="GO:0005506">
    <property type="term" value="F:iron ion binding"/>
    <property type="evidence" value="ECO:0007669"/>
    <property type="project" value="InterPro"/>
</dbReference>
<dbReference type="InterPro" id="IPR017972">
    <property type="entry name" value="Cyt_P450_CS"/>
</dbReference>
<proteinExistence type="inferred from homology"/>
<dbReference type="GO" id="GO:0005737">
    <property type="term" value="C:cytoplasm"/>
    <property type="evidence" value="ECO:0007669"/>
    <property type="project" value="TreeGrafter"/>
</dbReference>
<evidence type="ECO:0000256" key="6">
    <source>
        <dbReference type="ARBA" id="ARBA00023033"/>
    </source>
</evidence>
<keyword evidence="6 8" id="KW-0503">Monooxygenase</keyword>
<evidence type="ECO:0000256" key="1">
    <source>
        <dbReference type="ARBA" id="ARBA00001971"/>
    </source>
</evidence>
<dbReference type="PRINTS" id="PR00463">
    <property type="entry name" value="EP450I"/>
</dbReference>
<dbReference type="Proteomes" id="UP000192578">
    <property type="component" value="Unassembled WGS sequence"/>
</dbReference>
<feature type="binding site" description="axial binding residue" evidence="7">
    <location>
        <position position="440"/>
    </location>
    <ligand>
        <name>heme</name>
        <dbReference type="ChEBI" id="CHEBI:30413"/>
    </ligand>
    <ligandPart>
        <name>Fe</name>
        <dbReference type="ChEBI" id="CHEBI:18248"/>
    </ligandPart>
</feature>
<keyword evidence="4 8" id="KW-0560">Oxidoreductase</keyword>
<dbReference type="InterPro" id="IPR036396">
    <property type="entry name" value="Cyt_P450_sf"/>
</dbReference>
<reference evidence="11" key="1">
    <citation type="submission" date="2017-01" db="EMBL/GenBank/DDBJ databases">
        <title>Comparative genomics of anhydrobiosis in the tardigrade Hypsibius dujardini.</title>
        <authorList>
            <person name="Yoshida Y."/>
            <person name="Koutsovoulos G."/>
            <person name="Laetsch D."/>
            <person name="Stevens L."/>
            <person name="Kumar S."/>
            <person name="Horikawa D."/>
            <person name="Ishino K."/>
            <person name="Komine S."/>
            <person name="Tomita M."/>
            <person name="Blaxter M."/>
            <person name="Arakawa K."/>
        </authorList>
    </citation>
    <scope>NUCLEOTIDE SEQUENCE [LARGE SCALE GENOMIC DNA]</scope>
    <source>
        <strain evidence="11">Z151</strain>
    </source>
</reference>
<organism evidence="10 11">
    <name type="scientific">Hypsibius exemplaris</name>
    <name type="common">Freshwater tardigrade</name>
    <dbReference type="NCBI Taxonomy" id="2072580"/>
    <lineage>
        <taxon>Eukaryota</taxon>
        <taxon>Metazoa</taxon>
        <taxon>Ecdysozoa</taxon>
        <taxon>Tardigrada</taxon>
        <taxon>Eutardigrada</taxon>
        <taxon>Parachela</taxon>
        <taxon>Hypsibioidea</taxon>
        <taxon>Hypsibiidae</taxon>
        <taxon>Hypsibius</taxon>
    </lineage>
</organism>
<gene>
    <name evidence="10" type="ORF">BV898_07792</name>
</gene>
<dbReference type="SUPFAM" id="SSF48264">
    <property type="entry name" value="Cytochrome P450"/>
    <property type="match status" value="1"/>
</dbReference>
<comment type="cofactor">
    <cofactor evidence="1 7">
        <name>heme</name>
        <dbReference type="ChEBI" id="CHEBI:30413"/>
    </cofactor>
</comment>
<dbReference type="GO" id="GO:0008395">
    <property type="term" value="F:steroid hydroxylase activity"/>
    <property type="evidence" value="ECO:0007669"/>
    <property type="project" value="TreeGrafter"/>
</dbReference>
<dbReference type="PRINTS" id="PR00385">
    <property type="entry name" value="P450"/>
</dbReference>
<keyword evidence="9" id="KW-1133">Transmembrane helix</keyword>
<dbReference type="Gene3D" id="1.10.630.10">
    <property type="entry name" value="Cytochrome P450"/>
    <property type="match status" value="1"/>
</dbReference>
<keyword evidence="5 7" id="KW-0408">Iron</keyword>
<evidence type="ECO:0000256" key="9">
    <source>
        <dbReference type="SAM" id="Phobius"/>
    </source>
</evidence>
<dbReference type="GO" id="GO:0020037">
    <property type="term" value="F:heme binding"/>
    <property type="evidence" value="ECO:0007669"/>
    <property type="project" value="InterPro"/>
</dbReference>
<evidence type="ECO:0000313" key="11">
    <source>
        <dbReference type="Proteomes" id="UP000192578"/>
    </source>
</evidence>
<sequence>METTALISPFLLKILLLAGGTFLAWKWATRKRTNYPPGPRNIPVLGCTWALDHKSPITTFSQWAKQYGRYYYCKLGKDNVVVVNDPALVRSLFANENCTNRPEVPGARFRKEEAAGHCGLIFAEGLEWKEHRRFVLRSLKDLGVGKRSIEDKVAEEAEYLTSAFRNTNGQPFDNKVPVSTSVANVIANIVWDERYEIGDPVFQELMDSVFTLFRTSFASAMLGSYIWLRYVPYFSGVFAAFDRCAKTIAAYFWRKTEEHLATWQPQNDRDMMDAYISSMKQNEFKTFEAKQMSFMVEDLMEAGFETTATGLRWAFLLMCAHPEIQKKVQAELDANIHDGATIKPADKANLPYTEAVIAEMQRWASFVPFGVMHAVEKDMDLDGYTLHAGTWILPNLYFIHHDEKLWKDPFEFRPERFLSAKGEFSEPDTYMPFSVGRRKCPGETLARIELLVFFGTILKEMTLSLPPGVAANLQPLPGATLDAAKHSLIAVPRKR</sequence>
<dbReference type="InterPro" id="IPR001128">
    <property type="entry name" value="Cyt_P450"/>
</dbReference>
<keyword evidence="7 8" id="KW-0349">Heme</keyword>
<name>A0A1W0WSS6_HYPEX</name>
<dbReference type="GO" id="GO:0016712">
    <property type="term" value="F:oxidoreductase activity, acting on paired donors, with incorporation or reduction of molecular oxygen, reduced flavin or flavoprotein as one donor, and incorporation of one atom of oxygen"/>
    <property type="evidence" value="ECO:0007669"/>
    <property type="project" value="TreeGrafter"/>
</dbReference>
<dbReference type="FunFam" id="1.10.630.10:FF:000036">
    <property type="entry name" value="CYtochrome P450 family"/>
    <property type="match status" value="1"/>
</dbReference>
<dbReference type="OrthoDB" id="1055148at2759"/>
<dbReference type="EMBL" id="MTYJ01000052">
    <property type="protein sequence ID" value="OQV18203.1"/>
    <property type="molecule type" value="Genomic_DNA"/>
</dbReference>
<feature type="transmembrane region" description="Helical" evidence="9">
    <location>
        <begin position="6"/>
        <end position="25"/>
    </location>
</feature>
<dbReference type="InterPro" id="IPR002401">
    <property type="entry name" value="Cyt_P450_E_grp-I"/>
</dbReference>
<comment type="similarity">
    <text evidence="2 8">Belongs to the cytochrome P450 family.</text>
</comment>
<keyword evidence="3 7" id="KW-0479">Metal-binding</keyword>
<dbReference type="InterPro" id="IPR050182">
    <property type="entry name" value="Cytochrome_P450_fam2"/>
</dbReference>
<dbReference type="PANTHER" id="PTHR24300">
    <property type="entry name" value="CYTOCHROME P450 508A4-RELATED"/>
    <property type="match status" value="1"/>
</dbReference>
<evidence type="ECO:0000256" key="3">
    <source>
        <dbReference type="ARBA" id="ARBA00022723"/>
    </source>
</evidence>
<comment type="caution">
    <text evidence="10">The sequence shown here is derived from an EMBL/GenBank/DDBJ whole genome shotgun (WGS) entry which is preliminary data.</text>
</comment>
<accession>A0A1W0WSS6</accession>
<keyword evidence="9" id="KW-0472">Membrane</keyword>
<evidence type="ECO:0000256" key="5">
    <source>
        <dbReference type="ARBA" id="ARBA00023004"/>
    </source>
</evidence>
<keyword evidence="11" id="KW-1185">Reference proteome</keyword>
<dbReference type="GO" id="GO:0006805">
    <property type="term" value="P:xenobiotic metabolic process"/>
    <property type="evidence" value="ECO:0007669"/>
    <property type="project" value="TreeGrafter"/>
</dbReference>
<evidence type="ECO:0000256" key="4">
    <source>
        <dbReference type="ARBA" id="ARBA00023002"/>
    </source>
</evidence>
<evidence type="ECO:0000256" key="2">
    <source>
        <dbReference type="ARBA" id="ARBA00010617"/>
    </source>
</evidence>
<dbReference type="Pfam" id="PF00067">
    <property type="entry name" value="p450"/>
    <property type="match status" value="1"/>
</dbReference>
<evidence type="ECO:0000256" key="7">
    <source>
        <dbReference type="PIRSR" id="PIRSR602401-1"/>
    </source>
</evidence>
<evidence type="ECO:0000313" key="10">
    <source>
        <dbReference type="EMBL" id="OQV18203.1"/>
    </source>
</evidence>